<proteinExistence type="predicted"/>
<evidence type="ECO:0000313" key="1">
    <source>
        <dbReference type="EMBL" id="CAH8372573.1"/>
    </source>
</evidence>
<organism evidence="1 2">
    <name type="scientific">Eruca vesicaria subsp. sativa</name>
    <name type="common">Garden rocket</name>
    <name type="synonym">Eruca sativa</name>
    <dbReference type="NCBI Taxonomy" id="29727"/>
    <lineage>
        <taxon>Eukaryota</taxon>
        <taxon>Viridiplantae</taxon>
        <taxon>Streptophyta</taxon>
        <taxon>Embryophyta</taxon>
        <taxon>Tracheophyta</taxon>
        <taxon>Spermatophyta</taxon>
        <taxon>Magnoliopsida</taxon>
        <taxon>eudicotyledons</taxon>
        <taxon>Gunneridae</taxon>
        <taxon>Pentapetalae</taxon>
        <taxon>rosids</taxon>
        <taxon>malvids</taxon>
        <taxon>Brassicales</taxon>
        <taxon>Brassicaceae</taxon>
        <taxon>Brassiceae</taxon>
        <taxon>Eruca</taxon>
    </lineage>
</organism>
<name>A0ABC8L5T8_ERUVS</name>
<sequence>MKALPSSASPSLLFCCGVVHKLSVVLVSSPSSLRSLFEFVFSGANSFEDWSLEHVSLDNNGVIISIAISVTRDHHYQSYMANGDPRWLESTIRAEAANGVSMSG</sequence>
<gene>
    <name evidence="1" type="ORF">ERUC_LOCUS31730</name>
</gene>
<dbReference type="AlphaFoldDB" id="A0ABC8L5T8"/>
<reference evidence="1 2" key="1">
    <citation type="submission" date="2022-03" db="EMBL/GenBank/DDBJ databases">
        <authorList>
            <person name="Macdonald S."/>
            <person name="Ahmed S."/>
            <person name="Newling K."/>
        </authorList>
    </citation>
    <scope>NUCLEOTIDE SEQUENCE [LARGE SCALE GENOMIC DNA]</scope>
</reference>
<dbReference type="EMBL" id="CAKOAT010436265">
    <property type="protein sequence ID" value="CAH8372573.1"/>
    <property type="molecule type" value="Genomic_DNA"/>
</dbReference>
<keyword evidence="2" id="KW-1185">Reference proteome</keyword>
<dbReference type="Proteomes" id="UP001642260">
    <property type="component" value="Unassembled WGS sequence"/>
</dbReference>
<accession>A0ABC8L5T8</accession>
<comment type="caution">
    <text evidence="1">The sequence shown here is derived from an EMBL/GenBank/DDBJ whole genome shotgun (WGS) entry which is preliminary data.</text>
</comment>
<evidence type="ECO:0000313" key="2">
    <source>
        <dbReference type="Proteomes" id="UP001642260"/>
    </source>
</evidence>
<protein>
    <submittedName>
        <fullName evidence="1">Uncharacterized protein</fullName>
    </submittedName>
</protein>